<keyword evidence="2" id="KW-1185">Reference proteome</keyword>
<gene>
    <name evidence="1" type="ORF">CBR_g3017</name>
</gene>
<dbReference type="Proteomes" id="UP000265515">
    <property type="component" value="Unassembled WGS sequence"/>
</dbReference>
<organism evidence="1 2">
    <name type="scientific">Chara braunii</name>
    <name type="common">Braun's stonewort</name>
    <dbReference type="NCBI Taxonomy" id="69332"/>
    <lineage>
        <taxon>Eukaryota</taxon>
        <taxon>Viridiplantae</taxon>
        <taxon>Streptophyta</taxon>
        <taxon>Charophyceae</taxon>
        <taxon>Charales</taxon>
        <taxon>Characeae</taxon>
        <taxon>Chara</taxon>
    </lineage>
</organism>
<dbReference type="EMBL" id="BFEA01000101">
    <property type="protein sequence ID" value="GBG68472.1"/>
    <property type="molecule type" value="Genomic_DNA"/>
</dbReference>
<evidence type="ECO:0000313" key="1">
    <source>
        <dbReference type="EMBL" id="GBG68472.1"/>
    </source>
</evidence>
<reference evidence="1 2" key="1">
    <citation type="journal article" date="2018" name="Cell">
        <title>The Chara Genome: Secondary Complexity and Implications for Plant Terrestrialization.</title>
        <authorList>
            <person name="Nishiyama T."/>
            <person name="Sakayama H."/>
            <person name="Vries J.D."/>
            <person name="Buschmann H."/>
            <person name="Saint-Marcoux D."/>
            <person name="Ullrich K.K."/>
            <person name="Haas F.B."/>
            <person name="Vanderstraeten L."/>
            <person name="Becker D."/>
            <person name="Lang D."/>
            <person name="Vosolsobe S."/>
            <person name="Rombauts S."/>
            <person name="Wilhelmsson P.K.I."/>
            <person name="Janitza P."/>
            <person name="Kern R."/>
            <person name="Heyl A."/>
            <person name="Rumpler F."/>
            <person name="Villalobos L.I.A.C."/>
            <person name="Clay J.M."/>
            <person name="Skokan R."/>
            <person name="Toyoda A."/>
            <person name="Suzuki Y."/>
            <person name="Kagoshima H."/>
            <person name="Schijlen E."/>
            <person name="Tajeshwar N."/>
            <person name="Catarino B."/>
            <person name="Hetherington A.J."/>
            <person name="Saltykova A."/>
            <person name="Bonnot C."/>
            <person name="Breuninger H."/>
            <person name="Symeonidi A."/>
            <person name="Radhakrishnan G.V."/>
            <person name="Van Nieuwerburgh F."/>
            <person name="Deforce D."/>
            <person name="Chang C."/>
            <person name="Karol K.G."/>
            <person name="Hedrich R."/>
            <person name="Ulvskov P."/>
            <person name="Glockner G."/>
            <person name="Delwiche C.F."/>
            <person name="Petrasek J."/>
            <person name="Van de Peer Y."/>
            <person name="Friml J."/>
            <person name="Beilby M."/>
            <person name="Dolan L."/>
            <person name="Kohara Y."/>
            <person name="Sugano S."/>
            <person name="Fujiyama A."/>
            <person name="Delaux P.-M."/>
            <person name="Quint M."/>
            <person name="TheiBen G."/>
            <person name="Hagemann M."/>
            <person name="Harholt J."/>
            <person name="Dunand C."/>
            <person name="Zachgo S."/>
            <person name="Langdale J."/>
            <person name="Maumus F."/>
            <person name="Straeten D.V.D."/>
            <person name="Gould S.B."/>
            <person name="Rensing S.A."/>
        </authorList>
    </citation>
    <scope>NUCLEOTIDE SEQUENCE [LARGE SCALE GENOMIC DNA]</scope>
    <source>
        <strain evidence="1 2">S276</strain>
    </source>
</reference>
<protein>
    <submittedName>
        <fullName evidence="1">Uncharacterized protein</fullName>
    </submittedName>
</protein>
<comment type="caution">
    <text evidence="1">The sequence shown here is derived from an EMBL/GenBank/DDBJ whole genome shotgun (WGS) entry which is preliminary data.</text>
</comment>
<proteinExistence type="predicted"/>
<dbReference type="Gramene" id="GBG68472">
    <property type="protein sequence ID" value="GBG68472"/>
    <property type="gene ID" value="CBR_g3017"/>
</dbReference>
<evidence type="ECO:0000313" key="2">
    <source>
        <dbReference type="Proteomes" id="UP000265515"/>
    </source>
</evidence>
<name>A0A388KEI8_CHABU</name>
<accession>A0A388KEI8</accession>
<dbReference type="AlphaFoldDB" id="A0A388KEI8"/>
<sequence length="89" mass="9842">MSARSPWFALTQIDIPLSEFVAGSEFGMTLELWTLHSLTGVVRRVRMTGRFSLAGKRPNVSNRGSGGARYQETLHCNNDQEAAVAVYPE</sequence>